<keyword evidence="3" id="KW-1185">Reference proteome</keyword>
<comment type="caution">
    <text evidence="2">The sequence shown here is derived from an EMBL/GenBank/DDBJ whole genome shotgun (WGS) entry which is preliminary data.</text>
</comment>
<dbReference type="GO" id="GO:0016853">
    <property type="term" value="F:isomerase activity"/>
    <property type="evidence" value="ECO:0007669"/>
    <property type="project" value="UniProtKB-KW"/>
</dbReference>
<accession>A0ABQ3P519</accession>
<dbReference type="RefSeq" id="WP_043226389.1">
    <property type="nucleotide sequence ID" value="NZ_BNBS01000075.1"/>
</dbReference>
<dbReference type="GeneID" id="94008513"/>
<dbReference type="EMBL" id="BNDW01000004">
    <property type="protein sequence ID" value="GHI20110.1"/>
    <property type="molecule type" value="Genomic_DNA"/>
</dbReference>
<dbReference type="InterPro" id="IPR032710">
    <property type="entry name" value="NTF2-like_dom_sf"/>
</dbReference>
<keyword evidence="2" id="KW-0413">Isomerase</keyword>
<name>A0ABQ3P519_9ACTN</name>
<sequence>MDKKAATGLVEKYIAMWNETDQGLRRALVAEVFTPEGTYTDPVADAAGHAAVDAYLASAQGNFRGMSFTFGTVLAHHDAVHFTWRVGPPGRPPVASGSDVAWVAPDGRIGRLYGFFDGF</sequence>
<evidence type="ECO:0000313" key="3">
    <source>
        <dbReference type="Proteomes" id="UP001052739"/>
    </source>
</evidence>
<organism evidence="2 3">
    <name type="scientific">Streptomyces hydrogenans</name>
    <dbReference type="NCBI Taxonomy" id="1873719"/>
    <lineage>
        <taxon>Bacteria</taxon>
        <taxon>Bacillati</taxon>
        <taxon>Actinomycetota</taxon>
        <taxon>Actinomycetes</taxon>
        <taxon>Kitasatosporales</taxon>
        <taxon>Streptomycetaceae</taxon>
        <taxon>Streptomyces</taxon>
    </lineage>
</organism>
<evidence type="ECO:0000259" key="1">
    <source>
        <dbReference type="Pfam" id="PF12680"/>
    </source>
</evidence>
<reference evidence="2" key="1">
    <citation type="submission" date="2024-05" db="EMBL/GenBank/DDBJ databases">
        <title>Whole genome shotgun sequence of Streptomyces hydrogenans NBRC 13475.</title>
        <authorList>
            <person name="Komaki H."/>
            <person name="Tamura T."/>
        </authorList>
    </citation>
    <scope>NUCLEOTIDE SEQUENCE</scope>
    <source>
        <strain evidence="2">NBRC 13475</strain>
    </source>
</reference>
<dbReference type="Pfam" id="PF12680">
    <property type="entry name" value="SnoaL_2"/>
    <property type="match status" value="1"/>
</dbReference>
<dbReference type="Gene3D" id="3.10.450.50">
    <property type="match status" value="1"/>
</dbReference>
<proteinExistence type="predicted"/>
<evidence type="ECO:0000313" key="2">
    <source>
        <dbReference type="EMBL" id="GHI20110.1"/>
    </source>
</evidence>
<dbReference type="Proteomes" id="UP001052739">
    <property type="component" value="Unassembled WGS sequence"/>
</dbReference>
<gene>
    <name evidence="2" type="ORF">Shyd_14810</name>
</gene>
<feature type="domain" description="SnoaL-like" evidence="1">
    <location>
        <begin position="10"/>
        <end position="109"/>
    </location>
</feature>
<protein>
    <submittedName>
        <fullName evidence="2">Isomerase</fullName>
    </submittedName>
</protein>
<dbReference type="SUPFAM" id="SSF54427">
    <property type="entry name" value="NTF2-like"/>
    <property type="match status" value="1"/>
</dbReference>
<dbReference type="InterPro" id="IPR037401">
    <property type="entry name" value="SnoaL-like"/>
</dbReference>